<organism evidence="1 2">
    <name type="scientific">Eumeta variegata</name>
    <name type="common">Bagworm moth</name>
    <name type="synonym">Eumeta japonica</name>
    <dbReference type="NCBI Taxonomy" id="151549"/>
    <lineage>
        <taxon>Eukaryota</taxon>
        <taxon>Metazoa</taxon>
        <taxon>Ecdysozoa</taxon>
        <taxon>Arthropoda</taxon>
        <taxon>Hexapoda</taxon>
        <taxon>Insecta</taxon>
        <taxon>Pterygota</taxon>
        <taxon>Neoptera</taxon>
        <taxon>Endopterygota</taxon>
        <taxon>Lepidoptera</taxon>
        <taxon>Glossata</taxon>
        <taxon>Ditrysia</taxon>
        <taxon>Tineoidea</taxon>
        <taxon>Psychidae</taxon>
        <taxon>Oiketicinae</taxon>
        <taxon>Eumeta</taxon>
    </lineage>
</organism>
<name>A0A4C1VKI1_EUMVA</name>
<reference evidence="1 2" key="1">
    <citation type="journal article" date="2019" name="Commun. Biol.">
        <title>The bagworm genome reveals a unique fibroin gene that provides high tensile strength.</title>
        <authorList>
            <person name="Kono N."/>
            <person name="Nakamura H."/>
            <person name="Ohtoshi R."/>
            <person name="Tomita M."/>
            <person name="Numata K."/>
            <person name="Arakawa K."/>
        </authorList>
    </citation>
    <scope>NUCLEOTIDE SEQUENCE [LARGE SCALE GENOMIC DNA]</scope>
</reference>
<keyword evidence="2" id="KW-1185">Reference proteome</keyword>
<proteinExistence type="predicted"/>
<comment type="caution">
    <text evidence="1">The sequence shown here is derived from an EMBL/GenBank/DDBJ whole genome shotgun (WGS) entry which is preliminary data.</text>
</comment>
<sequence>MTRAGALCKTPVMEHGAVRGRGLIRLSVIKRTGCARGGPAPTTIWEVVEIKPLNTRCPAAFLYYFLQFTDSSFKERPIRRVEFRQIESKRPGSQNLSSIGNRIVGIAVLIFDINSGPYRNRRRYLAPERLPSAVGGPIVLRAVDIYDT</sequence>
<accession>A0A4C1VKI1</accession>
<dbReference type="EMBL" id="BGZK01000356">
    <property type="protein sequence ID" value="GBP38912.1"/>
    <property type="molecule type" value="Genomic_DNA"/>
</dbReference>
<dbReference type="AlphaFoldDB" id="A0A4C1VKI1"/>
<protein>
    <submittedName>
        <fullName evidence="1">Uncharacterized protein</fullName>
    </submittedName>
</protein>
<dbReference type="Proteomes" id="UP000299102">
    <property type="component" value="Unassembled WGS sequence"/>
</dbReference>
<evidence type="ECO:0000313" key="1">
    <source>
        <dbReference type="EMBL" id="GBP38912.1"/>
    </source>
</evidence>
<gene>
    <name evidence="1" type="ORF">EVAR_95661_1</name>
</gene>
<evidence type="ECO:0000313" key="2">
    <source>
        <dbReference type="Proteomes" id="UP000299102"/>
    </source>
</evidence>